<reference evidence="2" key="2">
    <citation type="journal article" date="2015" name="Data Brief">
        <title>Shoot transcriptome of the giant reed, Arundo donax.</title>
        <authorList>
            <person name="Barrero R.A."/>
            <person name="Guerrero F.D."/>
            <person name="Moolhuijzen P."/>
            <person name="Goolsby J.A."/>
            <person name="Tidwell J."/>
            <person name="Bellgard S.E."/>
            <person name="Bellgard M.I."/>
        </authorList>
    </citation>
    <scope>NUCLEOTIDE SEQUENCE</scope>
    <source>
        <tissue evidence="2">Shoot tissue taken approximately 20 cm above the soil surface</tissue>
    </source>
</reference>
<dbReference type="AlphaFoldDB" id="A0A0A9CN79"/>
<evidence type="ECO:0000256" key="1">
    <source>
        <dbReference type="SAM" id="MobiDB-lite"/>
    </source>
</evidence>
<name>A0A0A9CN79_ARUDO</name>
<proteinExistence type="predicted"/>
<evidence type="ECO:0000313" key="2">
    <source>
        <dbReference type="EMBL" id="JAD75903.1"/>
    </source>
</evidence>
<dbReference type="EMBL" id="GBRH01221992">
    <property type="protein sequence ID" value="JAD75903.1"/>
    <property type="molecule type" value="Transcribed_RNA"/>
</dbReference>
<sequence length="86" mass="9557">MLISQVSPLRVKTLGLLPGPGSHPRHPILEAWGVDCCLARQLPPRPNPNEPSRKEYQMQLDSSPHSPRAFIASQLIRHSLLGFGKE</sequence>
<accession>A0A0A9CN79</accession>
<protein>
    <submittedName>
        <fullName evidence="2">Uncharacterized protein</fullName>
    </submittedName>
</protein>
<organism evidence="2">
    <name type="scientific">Arundo donax</name>
    <name type="common">Giant reed</name>
    <name type="synonym">Donax arundinaceus</name>
    <dbReference type="NCBI Taxonomy" id="35708"/>
    <lineage>
        <taxon>Eukaryota</taxon>
        <taxon>Viridiplantae</taxon>
        <taxon>Streptophyta</taxon>
        <taxon>Embryophyta</taxon>
        <taxon>Tracheophyta</taxon>
        <taxon>Spermatophyta</taxon>
        <taxon>Magnoliopsida</taxon>
        <taxon>Liliopsida</taxon>
        <taxon>Poales</taxon>
        <taxon>Poaceae</taxon>
        <taxon>PACMAD clade</taxon>
        <taxon>Arundinoideae</taxon>
        <taxon>Arundineae</taxon>
        <taxon>Arundo</taxon>
    </lineage>
</organism>
<feature type="region of interest" description="Disordered" evidence="1">
    <location>
        <begin position="43"/>
        <end position="64"/>
    </location>
</feature>
<reference evidence="2" key="1">
    <citation type="submission" date="2014-09" db="EMBL/GenBank/DDBJ databases">
        <authorList>
            <person name="Magalhaes I.L.F."/>
            <person name="Oliveira U."/>
            <person name="Santos F.R."/>
            <person name="Vidigal T.H.D.A."/>
            <person name="Brescovit A.D."/>
            <person name="Santos A.J."/>
        </authorList>
    </citation>
    <scope>NUCLEOTIDE SEQUENCE</scope>
    <source>
        <tissue evidence="2">Shoot tissue taken approximately 20 cm above the soil surface</tissue>
    </source>
</reference>